<gene>
    <name evidence="1" type="ORF">A5742_09250</name>
</gene>
<dbReference type="EMBL" id="MBER01000141">
    <property type="protein sequence ID" value="OMC37388.1"/>
    <property type="molecule type" value="Genomic_DNA"/>
</dbReference>
<organism evidence="1 2">
    <name type="scientific">Mycolicibacterium fortuitum</name>
    <name type="common">Mycobacterium fortuitum</name>
    <dbReference type="NCBI Taxonomy" id="1766"/>
    <lineage>
        <taxon>Bacteria</taxon>
        <taxon>Bacillati</taxon>
        <taxon>Actinomycetota</taxon>
        <taxon>Actinomycetes</taxon>
        <taxon>Mycobacteriales</taxon>
        <taxon>Mycobacteriaceae</taxon>
        <taxon>Mycolicibacterium</taxon>
    </lineage>
</organism>
<name>A0ABD6QEZ8_MYCFO</name>
<proteinExistence type="predicted"/>
<evidence type="ECO:0000313" key="1">
    <source>
        <dbReference type="EMBL" id="OMC37388.1"/>
    </source>
</evidence>
<comment type="caution">
    <text evidence="1">The sequence shown here is derived from an EMBL/GenBank/DDBJ whole genome shotgun (WGS) entry which is preliminary data.</text>
</comment>
<accession>A0ABD6QEZ8</accession>
<reference evidence="1 2" key="1">
    <citation type="submission" date="2016-07" db="EMBL/GenBank/DDBJ databases">
        <authorList>
            <person name="Sutton G."/>
            <person name="Brinkac L."/>
            <person name="Sanka R."/>
            <person name="Adams M."/>
            <person name="Lau E."/>
            <person name="Kumar A."/>
            <person name="Macaden R."/>
        </authorList>
    </citation>
    <scope>NUCLEOTIDE SEQUENCE [LARGE SCALE GENOMIC DNA]</scope>
    <source>
        <strain evidence="1 2">GA-0871</strain>
    </source>
</reference>
<dbReference type="Proteomes" id="UP000187001">
    <property type="component" value="Unassembled WGS sequence"/>
</dbReference>
<dbReference type="AlphaFoldDB" id="A0ABD6QEZ8"/>
<protein>
    <submittedName>
        <fullName evidence="1">Uncharacterized protein</fullName>
    </submittedName>
</protein>
<sequence length="94" mass="10052">MRFPQVVIEHHRAVFGLLRSIRKSRQSGFAHARSRPGLAARSAPQARIALRAPRIASSTANSHSTPLSVARARKAAALKYGVNASADAVPRTTA</sequence>
<evidence type="ECO:0000313" key="2">
    <source>
        <dbReference type="Proteomes" id="UP000187001"/>
    </source>
</evidence>